<proteinExistence type="predicted"/>
<gene>
    <name evidence="3" type="ORF">JX265_004158</name>
</gene>
<dbReference type="Proteomes" id="UP000829685">
    <property type="component" value="Unassembled WGS sequence"/>
</dbReference>
<feature type="transmembrane region" description="Helical" evidence="2">
    <location>
        <begin position="54"/>
        <end position="74"/>
    </location>
</feature>
<evidence type="ECO:0000256" key="1">
    <source>
        <dbReference type="SAM" id="MobiDB-lite"/>
    </source>
</evidence>
<keyword evidence="4" id="KW-1185">Reference proteome</keyword>
<evidence type="ECO:0000313" key="3">
    <source>
        <dbReference type="EMBL" id="KAI1876632.1"/>
    </source>
</evidence>
<name>A0A9P9WS71_9PEZI</name>
<dbReference type="EMBL" id="JAFIMR010000007">
    <property type="protein sequence ID" value="KAI1876632.1"/>
    <property type="molecule type" value="Genomic_DNA"/>
</dbReference>
<feature type="region of interest" description="Disordered" evidence="1">
    <location>
        <begin position="79"/>
        <end position="120"/>
    </location>
</feature>
<feature type="compositionally biased region" description="Basic residues" evidence="1">
    <location>
        <begin position="79"/>
        <end position="95"/>
    </location>
</feature>
<evidence type="ECO:0000313" key="4">
    <source>
        <dbReference type="Proteomes" id="UP000829685"/>
    </source>
</evidence>
<reference evidence="3" key="1">
    <citation type="submission" date="2021-03" db="EMBL/GenBank/DDBJ databases">
        <title>Revisited historic fungal species revealed as producer of novel bioactive compounds through whole genome sequencing and comparative genomics.</title>
        <authorList>
            <person name="Vignolle G.A."/>
            <person name="Hochenegger N."/>
            <person name="Mach R.L."/>
            <person name="Mach-Aigner A.R."/>
            <person name="Javad Rahimi M."/>
            <person name="Salim K.A."/>
            <person name="Chan C.M."/>
            <person name="Lim L.B.L."/>
            <person name="Cai F."/>
            <person name="Druzhinina I.S."/>
            <person name="U'Ren J.M."/>
            <person name="Derntl C."/>
        </authorList>
    </citation>
    <scope>NUCLEOTIDE SEQUENCE</scope>
    <source>
        <strain evidence="3">TUCIM 5799</strain>
    </source>
</reference>
<dbReference type="AlphaFoldDB" id="A0A9P9WS71"/>
<keyword evidence="2" id="KW-0472">Membrane</keyword>
<sequence>MPVSRRATEAAGSSLWVDATPFLRASPYTAMYRASETYSSTTSLNSIPGAPRAAAVRLVAPIVSVYPVALPAVYRQKMRCRTSKKTPPKTTKPRRTGTAGESQRSAKNGPVDSKSFREKG</sequence>
<protein>
    <submittedName>
        <fullName evidence="3">Uncharacterized protein</fullName>
    </submittedName>
</protein>
<comment type="caution">
    <text evidence="3">The sequence shown here is derived from an EMBL/GenBank/DDBJ whole genome shotgun (WGS) entry which is preliminary data.</text>
</comment>
<evidence type="ECO:0000256" key="2">
    <source>
        <dbReference type="SAM" id="Phobius"/>
    </source>
</evidence>
<keyword evidence="2" id="KW-0812">Transmembrane</keyword>
<keyword evidence="2" id="KW-1133">Transmembrane helix</keyword>
<accession>A0A9P9WS71</accession>
<organism evidence="3 4">
    <name type="scientific">Neoarthrinium moseri</name>
    <dbReference type="NCBI Taxonomy" id="1658444"/>
    <lineage>
        <taxon>Eukaryota</taxon>
        <taxon>Fungi</taxon>
        <taxon>Dikarya</taxon>
        <taxon>Ascomycota</taxon>
        <taxon>Pezizomycotina</taxon>
        <taxon>Sordariomycetes</taxon>
        <taxon>Xylariomycetidae</taxon>
        <taxon>Amphisphaeriales</taxon>
        <taxon>Apiosporaceae</taxon>
        <taxon>Neoarthrinium</taxon>
    </lineage>
</organism>